<evidence type="ECO:0000313" key="2">
    <source>
        <dbReference type="Proteomes" id="UP000281553"/>
    </source>
</evidence>
<name>A0A3P6TIH4_DIBLA</name>
<dbReference type="GO" id="GO:0005524">
    <property type="term" value="F:ATP binding"/>
    <property type="evidence" value="ECO:0007669"/>
    <property type="project" value="InterPro"/>
</dbReference>
<gene>
    <name evidence="1" type="ORF">DILT_LOCUS4109</name>
</gene>
<dbReference type="AlphaFoldDB" id="A0A3P6TIH4"/>
<keyword evidence="2" id="KW-1185">Reference proteome</keyword>
<protein>
    <recommendedName>
        <fullName evidence="3">ATPase AAA-type core domain-containing protein</fullName>
    </recommendedName>
</protein>
<dbReference type="Proteomes" id="UP000281553">
    <property type="component" value="Unassembled WGS sequence"/>
</dbReference>
<dbReference type="GO" id="GO:0051131">
    <property type="term" value="P:chaperone-mediated protein complex assembly"/>
    <property type="evidence" value="ECO:0007669"/>
    <property type="project" value="TreeGrafter"/>
</dbReference>
<dbReference type="GO" id="GO:0003697">
    <property type="term" value="F:single-stranded DNA binding"/>
    <property type="evidence" value="ECO:0007669"/>
    <property type="project" value="TreeGrafter"/>
</dbReference>
<dbReference type="GO" id="GO:0007005">
    <property type="term" value="P:mitochondrion organization"/>
    <property type="evidence" value="ECO:0007669"/>
    <property type="project" value="TreeGrafter"/>
</dbReference>
<dbReference type="PANTHER" id="PTHR43718">
    <property type="entry name" value="LON PROTEASE"/>
    <property type="match status" value="1"/>
</dbReference>
<reference evidence="1 2" key="1">
    <citation type="submission" date="2018-11" db="EMBL/GenBank/DDBJ databases">
        <authorList>
            <consortium name="Pathogen Informatics"/>
        </authorList>
    </citation>
    <scope>NUCLEOTIDE SEQUENCE [LARGE SCALE GENOMIC DNA]</scope>
</reference>
<dbReference type="Gene3D" id="3.40.50.300">
    <property type="entry name" value="P-loop containing nucleotide triphosphate hydrolases"/>
    <property type="match status" value="1"/>
</dbReference>
<dbReference type="GO" id="GO:0004252">
    <property type="term" value="F:serine-type endopeptidase activity"/>
    <property type="evidence" value="ECO:0007669"/>
    <property type="project" value="InterPro"/>
</dbReference>
<dbReference type="GO" id="GO:0004176">
    <property type="term" value="F:ATP-dependent peptidase activity"/>
    <property type="evidence" value="ECO:0007669"/>
    <property type="project" value="InterPro"/>
</dbReference>
<dbReference type="PANTHER" id="PTHR43718:SF2">
    <property type="entry name" value="LON PROTEASE HOMOLOG, MITOCHONDRIAL"/>
    <property type="match status" value="1"/>
</dbReference>
<dbReference type="InterPro" id="IPR027065">
    <property type="entry name" value="Lon_Prtase"/>
</dbReference>
<proteinExistence type="predicted"/>
<sequence length="58" mass="6802">MLARFFLDNYLDLKVDLNRVLFICPANQLDTVPDPLRDRMEMTEVTVYMAEGKMTIAY</sequence>
<dbReference type="InterPro" id="IPR027417">
    <property type="entry name" value="P-loop_NTPase"/>
</dbReference>
<dbReference type="GO" id="GO:0006515">
    <property type="term" value="P:protein quality control for misfolded or incompletely synthesized proteins"/>
    <property type="evidence" value="ECO:0007669"/>
    <property type="project" value="TreeGrafter"/>
</dbReference>
<accession>A0A3P6TIH4</accession>
<organism evidence="1 2">
    <name type="scientific">Dibothriocephalus latus</name>
    <name type="common">Fish tapeworm</name>
    <name type="synonym">Diphyllobothrium latum</name>
    <dbReference type="NCBI Taxonomy" id="60516"/>
    <lineage>
        <taxon>Eukaryota</taxon>
        <taxon>Metazoa</taxon>
        <taxon>Spiralia</taxon>
        <taxon>Lophotrochozoa</taxon>
        <taxon>Platyhelminthes</taxon>
        <taxon>Cestoda</taxon>
        <taxon>Eucestoda</taxon>
        <taxon>Diphyllobothriidea</taxon>
        <taxon>Diphyllobothriidae</taxon>
        <taxon>Dibothriocephalus</taxon>
    </lineage>
</organism>
<dbReference type="OrthoDB" id="2411602at2759"/>
<dbReference type="EMBL" id="UYRU01044851">
    <property type="protein sequence ID" value="VDK87922.1"/>
    <property type="molecule type" value="Genomic_DNA"/>
</dbReference>
<evidence type="ECO:0008006" key="3">
    <source>
        <dbReference type="Google" id="ProtNLM"/>
    </source>
</evidence>
<dbReference type="GO" id="GO:0005759">
    <property type="term" value="C:mitochondrial matrix"/>
    <property type="evidence" value="ECO:0007669"/>
    <property type="project" value="TreeGrafter"/>
</dbReference>
<evidence type="ECO:0000313" key="1">
    <source>
        <dbReference type="EMBL" id="VDK87922.1"/>
    </source>
</evidence>